<dbReference type="InterPro" id="IPR039149">
    <property type="entry name" value="ZNF800"/>
</dbReference>
<dbReference type="Ensembl" id="ENSHHUT00000039839.1">
    <property type="protein sequence ID" value="ENSHHUP00000038327.1"/>
    <property type="gene ID" value="ENSHHUG00000023936.1"/>
</dbReference>
<feature type="domain" description="C2H2-type" evidence="3">
    <location>
        <begin position="116"/>
        <end position="144"/>
    </location>
</feature>
<dbReference type="AlphaFoldDB" id="A0A4W5MIQ8"/>
<feature type="region of interest" description="Disordered" evidence="2">
    <location>
        <begin position="208"/>
        <end position="245"/>
    </location>
</feature>
<evidence type="ECO:0000259" key="3">
    <source>
        <dbReference type="PROSITE" id="PS50157"/>
    </source>
</evidence>
<organism evidence="4 5">
    <name type="scientific">Hucho hucho</name>
    <name type="common">huchen</name>
    <dbReference type="NCBI Taxonomy" id="62062"/>
    <lineage>
        <taxon>Eukaryota</taxon>
        <taxon>Metazoa</taxon>
        <taxon>Chordata</taxon>
        <taxon>Craniata</taxon>
        <taxon>Vertebrata</taxon>
        <taxon>Euteleostomi</taxon>
        <taxon>Actinopterygii</taxon>
        <taxon>Neopterygii</taxon>
        <taxon>Teleostei</taxon>
        <taxon>Protacanthopterygii</taxon>
        <taxon>Salmoniformes</taxon>
        <taxon>Salmonidae</taxon>
        <taxon>Salmoninae</taxon>
        <taxon>Hucho</taxon>
    </lineage>
</organism>
<gene>
    <name evidence="4" type="primary">ZNF800</name>
</gene>
<evidence type="ECO:0000313" key="4">
    <source>
        <dbReference type="Ensembl" id="ENSHHUP00000038327.1"/>
    </source>
</evidence>
<reference evidence="4" key="3">
    <citation type="submission" date="2025-09" db="UniProtKB">
        <authorList>
            <consortium name="Ensembl"/>
        </authorList>
    </citation>
    <scope>IDENTIFICATION</scope>
</reference>
<accession>A0A4W5MIQ8</accession>
<keyword evidence="5" id="KW-1185">Reference proteome</keyword>
<dbReference type="PROSITE" id="PS00028">
    <property type="entry name" value="ZINC_FINGER_C2H2_1"/>
    <property type="match status" value="2"/>
</dbReference>
<keyword evidence="1" id="KW-0862">Zinc</keyword>
<evidence type="ECO:0000256" key="1">
    <source>
        <dbReference type="PROSITE-ProRule" id="PRU00042"/>
    </source>
</evidence>
<feature type="region of interest" description="Disordered" evidence="2">
    <location>
        <begin position="44"/>
        <end position="109"/>
    </location>
</feature>
<proteinExistence type="predicted"/>
<dbReference type="Gene3D" id="3.30.160.60">
    <property type="entry name" value="Classic Zinc Finger"/>
    <property type="match status" value="1"/>
</dbReference>
<feature type="compositionally biased region" description="Acidic residues" evidence="2">
    <location>
        <begin position="88"/>
        <end position="100"/>
    </location>
</feature>
<feature type="domain" description="C2H2-type" evidence="3">
    <location>
        <begin position="176"/>
        <end position="204"/>
    </location>
</feature>
<evidence type="ECO:0000313" key="5">
    <source>
        <dbReference type="Proteomes" id="UP000314982"/>
    </source>
</evidence>
<evidence type="ECO:0000256" key="2">
    <source>
        <dbReference type="SAM" id="MobiDB-lite"/>
    </source>
</evidence>
<reference evidence="5" key="1">
    <citation type="submission" date="2018-06" db="EMBL/GenBank/DDBJ databases">
        <title>Genome assembly of Danube salmon.</title>
        <authorList>
            <person name="Macqueen D.J."/>
            <person name="Gundappa M.K."/>
        </authorList>
    </citation>
    <scope>NUCLEOTIDE SEQUENCE [LARGE SCALE GENOMIC DNA]</scope>
</reference>
<dbReference type="PANTHER" id="PTHR21020">
    <property type="entry name" value="ZINC FINGER PROTEIN 800"/>
    <property type="match status" value="1"/>
</dbReference>
<dbReference type="SMART" id="SM00355">
    <property type="entry name" value="ZnF_C2H2"/>
    <property type="match status" value="2"/>
</dbReference>
<sequence length="334" mass="37614">MKDLLEAIYPRKDRPDYVMRLEPIQTSNNAVFQFLSSEEELAHFPRAPHTPGGTHTHSPEPWGEQGGTLENGQTGEGEERRRRRRSDQEEEGGEEAAQPEEEGHAHTHTHTNDVTISCCLCGKDFNSRRSIRRHCRKMHQTKLEELRKFTETRTVPISLLSMVKGRSRPLHTPSGKSCPVCFKSFATKANVRRHFDEVHRGLRRDLITPDIATRPGQPLSLEATPPRKSANSSPTRVENSTKSEQNVQSENIVSFSLGLCVSFALRTASIRQGMGSKMCRKHSTGMLAHVDSTVVSYPVKYFVLPIHHLNSTHTQSMSQLSQGLKILLPPLHLH</sequence>
<keyword evidence="1" id="KW-0863">Zinc-finger</keyword>
<dbReference type="PANTHER" id="PTHR21020:SF0">
    <property type="entry name" value="ZINC FINGER PROTEIN 800"/>
    <property type="match status" value="1"/>
</dbReference>
<dbReference type="Proteomes" id="UP000314982">
    <property type="component" value="Unassembled WGS sequence"/>
</dbReference>
<protein>
    <submittedName>
        <fullName evidence="4">Zinc finger protein 800a</fullName>
    </submittedName>
</protein>
<dbReference type="GeneTree" id="ENSGT00390000008140"/>
<dbReference type="InterPro" id="IPR013087">
    <property type="entry name" value="Znf_C2H2_type"/>
</dbReference>
<dbReference type="GO" id="GO:0008270">
    <property type="term" value="F:zinc ion binding"/>
    <property type="evidence" value="ECO:0007669"/>
    <property type="project" value="UniProtKB-KW"/>
</dbReference>
<feature type="compositionally biased region" description="Polar residues" evidence="2">
    <location>
        <begin position="229"/>
        <end position="245"/>
    </location>
</feature>
<reference evidence="4" key="2">
    <citation type="submission" date="2025-08" db="UniProtKB">
        <authorList>
            <consortium name="Ensembl"/>
        </authorList>
    </citation>
    <scope>IDENTIFICATION</scope>
</reference>
<dbReference type="PROSITE" id="PS50157">
    <property type="entry name" value="ZINC_FINGER_C2H2_2"/>
    <property type="match status" value="2"/>
</dbReference>
<name>A0A4W5MIQ8_9TELE</name>
<keyword evidence="1" id="KW-0479">Metal-binding</keyword>